<proteinExistence type="predicted"/>
<accession>A0A7S4I759</accession>
<dbReference type="Gene3D" id="3.40.220.10">
    <property type="entry name" value="Leucine Aminopeptidase, subunit E, domain 1"/>
    <property type="match status" value="1"/>
</dbReference>
<reference evidence="2" key="1">
    <citation type="submission" date="2021-01" db="EMBL/GenBank/DDBJ databases">
        <authorList>
            <person name="Corre E."/>
            <person name="Pelletier E."/>
            <person name="Niang G."/>
            <person name="Scheremetjew M."/>
            <person name="Finn R."/>
            <person name="Kale V."/>
            <person name="Holt S."/>
            <person name="Cochrane G."/>
            <person name="Meng A."/>
            <person name="Brown T."/>
            <person name="Cohen L."/>
        </authorList>
    </citation>
    <scope>NUCLEOTIDE SEQUENCE</scope>
    <source>
        <strain evidence="2">Isolate 1302-5</strain>
    </source>
</reference>
<name>A0A7S4I759_9STRA</name>
<organism evidence="2">
    <name type="scientific">Odontella aurita</name>
    <dbReference type="NCBI Taxonomy" id="265563"/>
    <lineage>
        <taxon>Eukaryota</taxon>
        <taxon>Sar</taxon>
        <taxon>Stramenopiles</taxon>
        <taxon>Ochrophyta</taxon>
        <taxon>Bacillariophyta</taxon>
        <taxon>Mediophyceae</taxon>
        <taxon>Biddulphiophycidae</taxon>
        <taxon>Eupodiscales</taxon>
        <taxon>Odontellaceae</taxon>
        <taxon>Odontella</taxon>
    </lineage>
</organism>
<dbReference type="PANTHER" id="PTHR35596:SF1">
    <property type="entry name" value="MICROBIAL-TYPE PARG CATALYTIC DOMAIN-CONTAINING PROTEIN"/>
    <property type="match status" value="1"/>
</dbReference>
<dbReference type="Pfam" id="PF10021">
    <property type="entry name" value="PARG_cat_microb"/>
    <property type="match status" value="1"/>
</dbReference>
<evidence type="ECO:0000259" key="1">
    <source>
        <dbReference type="Pfam" id="PF10021"/>
    </source>
</evidence>
<sequence>MATSVESSTTVLRADKFGRDLPNLGKTKYDVRQKILLETLRAFEERASGSSRGYREIAESNLSRWADDRARRSPASSASDPPRKGCEVVVLPSDWGVVASGLIEERGRMFAVLNMANAHVPGGGYTEGCVAQEENMFRRTDCHFSIDRNDEETVRRRSANGFDGDVEYTPSMTRLLSGAEGRVYLDAASPRVCIRGPEDRTRDDLGYDFLPEDRIFPFYELRAAAVDLRGGGRYDDDEMRKRIAAQLDTLTAAGVRHAVLSAFGCGAFCNPARDVAGVYREEIEKRSADFDVLAFAIFHAGYGPDNFTPFRDAFRDFGRFSGDDSGLVKYAESGFSTPEKKK</sequence>
<dbReference type="PANTHER" id="PTHR35596">
    <property type="entry name" value="DUF2263 DOMAIN-CONTAINING PROTEIN"/>
    <property type="match status" value="1"/>
</dbReference>
<dbReference type="AlphaFoldDB" id="A0A7S4I759"/>
<dbReference type="InterPro" id="IPR019261">
    <property type="entry name" value="PARG_cat_microbial"/>
</dbReference>
<protein>
    <recommendedName>
        <fullName evidence="1">Microbial-type PARG catalytic domain-containing protein</fullName>
    </recommendedName>
</protein>
<gene>
    <name evidence="2" type="ORF">OAUR00152_LOCUS8071</name>
</gene>
<dbReference type="InterPro" id="IPR043472">
    <property type="entry name" value="Macro_dom-like"/>
</dbReference>
<evidence type="ECO:0000313" key="2">
    <source>
        <dbReference type="EMBL" id="CAE2220279.1"/>
    </source>
</evidence>
<feature type="domain" description="Microbial-type PARG catalytic" evidence="1">
    <location>
        <begin position="75"/>
        <end position="151"/>
    </location>
</feature>
<dbReference type="EMBL" id="HBKQ01011905">
    <property type="protein sequence ID" value="CAE2220279.1"/>
    <property type="molecule type" value="Transcribed_RNA"/>
</dbReference>